<accession>A0ACC0XHG1</accession>
<sequence length="431" mass="47840">MDLHCFLINFVSLLVLYCAMSCLAIEATNTTTDQSSLLALKARITGDPHNFLANNWSAATSVCHWIGITCDVNNRVTVLNLTSMALTGTIPPHIGNLSSLVQISFSNNSFHGSLPMELVNLRSLELMNFEDNNLEGEMPSWFDSLPKLQHLYLSDNDFTGPIPPSICNISTLRTLDFMNNDLHGYIPNEIGNLVNLERFILYGNPLISGPIPSAMFNISSLKNINFAMNRMSGSLPDNMCQNLPVLKYLILHHSQFVGSIPSSLWQCKELVRISLDNNRFTGTIPRSIGKLNLLKELYLDNNNLEGEELMLYDEYNSDNSLSAGEIPEELGSLKALERLRTGINHRITGSIPRSLANCTSLWELELGGSSLTDANLLGEENFTAKKDCILSTLELAVDCSVESSERRIDITDVLSTLKKIRTNFEKSVAMT</sequence>
<evidence type="ECO:0000313" key="1">
    <source>
        <dbReference type="EMBL" id="KAJ0016576.1"/>
    </source>
</evidence>
<dbReference type="EMBL" id="CM047747">
    <property type="protein sequence ID" value="KAJ0016576.1"/>
    <property type="molecule type" value="Genomic_DNA"/>
</dbReference>
<reference evidence="2" key="1">
    <citation type="journal article" date="2023" name="G3 (Bethesda)">
        <title>Genome assembly and association tests identify interacting loci associated with vigor, precocity, and sex in interspecific pistachio rootstocks.</title>
        <authorList>
            <person name="Palmer W."/>
            <person name="Jacygrad E."/>
            <person name="Sagayaradj S."/>
            <person name="Cavanaugh K."/>
            <person name="Han R."/>
            <person name="Bertier L."/>
            <person name="Beede B."/>
            <person name="Kafkas S."/>
            <person name="Golino D."/>
            <person name="Preece J."/>
            <person name="Michelmore R."/>
        </authorList>
    </citation>
    <scope>NUCLEOTIDE SEQUENCE [LARGE SCALE GENOMIC DNA]</scope>
</reference>
<protein>
    <submittedName>
        <fullName evidence="1">Uncharacterized protein</fullName>
    </submittedName>
</protein>
<gene>
    <name evidence="1" type="ORF">Pint_10367</name>
</gene>
<comment type="caution">
    <text evidence="1">The sequence shown here is derived from an EMBL/GenBank/DDBJ whole genome shotgun (WGS) entry which is preliminary data.</text>
</comment>
<keyword evidence="2" id="KW-1185">Reference proteome</keyword>
<dbReference type="Proteomes" id="UP001163603">
    <property type="component" value="Chromosome 12"/>
</dbReference>
<name>A0ACC0XHG1_9ROSI</name>
<evidence type="ECO:0000313" key="2">
    <source>
        <dbReference type="Proteomes" id="UP001163603"/>
    </source>
</evidence>
<organism evidence="1 2">
    <name type="scientific">Pistacia integerrima</name>
    <dbReference type="NCBI Taxonomy" id="434235"/>
    <lineage>
        <taxon>Eukaryota</taxon>
        <taxon>Viridiplantae</taxon>
        <taxon>Streptophyta</taxon>
        <taxon>Embryophyta</taxon>
        <taxon>Tracheophyta</taxon>
        <taxon>Spermatophyta</taxon>
        <taxon>Magnoliopsida</taxon>
        <taxon>eudicotyledons</taxon>
        <taxon>Gunneridae</taxon>
        <taxon>Pentapetalae</taxon>
        <taxon>rosids</taxon>
        <taxon>malvids</taxon>
        <taxon>Sapindales</taxon>
        <taxon>Anacardiaceae</taxon>
        <taxon>Pistacia</taxon>
    </lineage>
</organism>
<proteinExistence type="predicted"/>